<evidence type="ECO:0000313" key="11">
    <source>
        <dbReference type="EMBL" id="OOC09237.1"/>
    </source>
</evidence>
<feature type="active site" description="Proton acceptor" evidence="10">
    <location>
        <position position="319"/>
    </location>
</feature>
<name>A0A1V2ZVT0_9GAMM</name>
<dbReference type="InterPro" id="IPR023195">
    <property type="entry name" value="Nict_dMeBzImd_PRibTrfase_N"/>
</dbReference>
<evidence type="ECO:0000256" key="2">
    <source>
        <dbReference type="ARBA" id="ARBA00007110"/>
    </source>
</evidence>
<dbReference type="Gene3D" id="3.40.50.10210">
    <property type="match status" value="1"/>
</dbReference>
<keyword evidence="7 10" id="KW-0808">Transferase</keyword>
<comment type="caution">
    <text evidence="11">The sequence shown here is derived from an EMBL/GenBank/DDBJ whole genome shotgun (WGS) entry which is preliminary data.</text>
</comment>
<dbReference type="InterPro" id="IPR017846">
    <property type="entry name" value="Nict_dMeBzImd_PRibTrfase_bact"/>
</dbReference>
<keyword evidence="6 10" id="KW-0328">Glycosyltransferase</keyword>
<evidence type="ECO:0000256" key="1">
    <source>
        <dbReference type="ARBA" id="ARBA00005049"/>
    </source>
</evidence>
<evidence type="ECO:0000256" key="4">
    <source>
        <dbReference type="ARBA" id="ARBA00015486"/>
    </source>
</evidence>
<keyword evidence="5 10" id="KW-0169">Cobalamin biosynthesis</keyword>
<dbReference type="NCBIfam" id="TIGR03160">
    <property type="entry name" value="cobT_DBIPRT"/>
    <property type="match status" value="1"/>
</dbReference>
<dbReference type="NCBIfam" id="NF000996">
    <property type="entry name" value="PRK00105.1"/>
    <property type="match status" value="1"/>
</dbReference>
<sequence length="357" mass="36167">MTEDCDWLNVPAAPLDAGAAARARARQERLTKPPGSLGRLETLAERLAALQGRECPHPPHPWITVFAGDHGVVAEGISRFPQAVTAQMVANFAAGGAAITVLARSLDAGLEIIDLGTLPGGPEPEGVIRAGLGPGTANFAREPAMTPAQLERALNTGRQAAERARQGGGGLFIGGEMGIGNTTAAAAVACGLLGASPDALAGPGTGLDPAGVRHKAEVIERALALHAEAGDSALEWLRRVGGFEIAGLTGAFLASAQIGQPVLVDGFIASTAALVATRLCPGAGDWFFYAHRSAEPGHDRVLEALGAQPLLDLGMRLGEGSGAATAVPLLRMACELHAGMATFDEAGVADDESGAGA</sequence>
<gene>
    <name evidence="10" type="primary">cobT</name>
    <name evidence="11" type="ORF">B1A74_12095</name>
</gene>
<dbReference type="HAMAP" id="MF_00230">
    <property type="entry name" value="CobT"/>
    <property type="match status" value="1"/>
</dbReference>
<evidence type="ECO:0000256" key="6">
    <source>
        <dbReference type="ARBA" id="ARBA00022676"/>
    </source>
</evidence>
<dbReference type="InterPro" id="IPR003200">
    <property type="entry name" value="Nict_dMeBzImd_PRibTrfase"/>
</dbReference>
<proteinExistence type="inferred from homology"/>
<evidence type="ECO:0000256" key="7">
    <source>
        <dbReference type="ARBA" id="ARBA00022679"/>
    </source>
</evidence>
<dbReference type="SUPFAM" id="SSF52733">
    <property type="entry name" value="Nicotinate mononucleotide:5,6-dimethylbenzimidazole phosphoribosyltransferase (CobT)"/>
    <property type="match status" value="1"/>
</dbReference>
<dbReference type="PANTHER" id="PTHR43463:SF1">
    <property type="entry name" value="NICOTINATE-NUCLEOTIDE--DIMETHYLBENZIMIDAZOLE PHOSPHORIBOSYLTRANSFERASE"/>
    <property type="match status" value="1"/>
</dbReference>
<dbReference type="OrthoDB" id="9781491at2"/>
<dbReference type="AlphaFoldDB" id="A0A1V2ZVT0"/>
<evidence type="ECO:0000256" key="10">
    <source>
        <dbReference type="HAMAP-Rule" id="MF_00230"/>
    </source>
</evidence>
<dbReference type="RefSeq" id="WP_077244776.1">
    <property type="nucleotide sequence ID" value="NZ_MUZR01000056.1"/>
</dbReference>
<dbReference type="GO" id="GO:0009236">
    <property type="term" value="P:cobalamin biosynthetic process"/>
    <property type="evidence" value="ECO:0007669"/>
    <property type="project" value="UniProtKB-UniRule"/>
</dbReference>
<dbReference type="EC" id="2.4.2.21" evidence="3 10"/>
<dbReference type="Pfam" id="PF02277">
    <property type="entry name" value="DBI_PRT"/>
    <property type="match status" value="1"/>
</dbReference>
<protein>
    <recommendedName>
        <fullName evidence="4 10">Nicotinate-nucleotide--dimethylbenzimidazole phosphoribosyltransferase</fullName>
        <shortName evidence="10">NN:DBI PRT</shortName>
        <ecNumber evidence="3 10">2.4.2.21</ecNumber>
    </recommendedName>
    <alternativeName>
        <fullName evidence="8 10">N(1)-alpha-phosphoribosyltransferase</fullName>
    </alternativeName>
</protein>
<dbReference type="UniPathway" id="UPA00061">
    <property type="reaction ID" value="UER00516"/>
</dbReference>
<comment type="similarity">
    <text evidence="2 10">Belongs to the CobT family.</text>
</comment>
<dbReference type="CDD" id="cd02439">
    <property type="entry name" value="DMB-PRT_CobT"/>
    <property type="match status" value="1"/>
</dbReference>
<accession>A0A1V2ZVT0</accession>
<evidence type="ECO:0000256" key="9">
    <source>
        <dbReference type="ARBA" id="ARBA00047340"/>
    </source>
</evidence>
<comment type="catalytic activity">
    <reaction evidence="9 10">
        <text>5,6-dimethylbenzimidazole + nicotinate beta-D-ribonucleotide = alpha-ribazole 5'-phosphate + nicotinate + H(+)</text>
        <dbReference type="Rhea" id="RHEA:11196"/>
        <dbReference type="ChEBI" id="CHEBI:15378"/>
        <dbReference type="ChEBI" id="CHEBI:15890"/>
        <dbReference type="ChEBI" id="CHEBI:32544"/>
        <dbReference type="ChEBI" id="CHEBI:57502"/>
        <dbReference type="ChEBI" id="CHEBI:57918"/>
        <dbReference type="EC" id="2.4.2.21"/>
    </reaction>
</comment>
<evidence type="ECO:0000256" key="3">
    <source>
        <dbReference type="ARBA" id="ARBA00011991"/>
    </source>
</evidence>
<reference evidence="11 12" key="1">
    <citation type="submission" date="2017-02" db="EMBL/GenBank/DDBJ databases">
        <title>Genomic diversity within the haloalkaliphilic genus Thioalkalivibrio.</title>
        <authorList>
            <person name="Ahn A.-C."/>
            <person name="Meier-Kolthoff J."/>
            <person name="Overmars L."/>
            <person name="Richter M."/>
            <person name="Woyke T."/>
            <person name="Sorokin D.Y."/>
            <person name="Muyzer G."/>
        </authorList>
    </citation>
    <scope>NUCLEOTIDE SEQUENCE [LARGE SCALE GENOMIC DNA]</scope>
    <source>
        <strain evidence="11 12">HL17</strain>
    </source>
</reference>
<comment type="function">
    <text evidence="10">Catalyzes the synthesis of alpha-ribazole-5'-phosphate from nicotinate mononucleotide (NAMN) and 5,6-dimethylbenzimidazole (DMB).</text>
</comment>
<dbReference type="FunFam" id="3.40.50.10210:FF:000001">
    <property type="entry name" value="Nicotinate-nucleotide--dimethylbenzimidazole phosphoribosyltransferase"/>
    <property type="match status" value="1"/>
</dbReference>
<keyword evidence="12" id="KW-1185">Reference proteome</keyword>
<dbReference type="InterPro" id="IPR036087">
    <property type="entry name" value="Nict_dMeBzImd_PRibTrfase_sf"/>
</dbReference>
<evidence type="ECO:0000313" key="12">
    <source>
        <dbReference type="Proteomes" id="UP000189177"/>
    </source>
</evidence>
<dbReference type="PANTHER" id="PTHR43463">
    <property type="entry name" value="NICOTINATE-NUCLEOTIDE--DIMETHYLBENZIMIDAZOLE PHOSPHORIBOSYLTRANSFERASE"/>
    <property type="match status" value="1"/>
</dbReference>
<organism evidence="11 12">
    <name type="scientific">Thioalkalivibrio halophilus</name>
    <dbReference type="NCBI Taxonomy" id="252474"/>
    <lineage>
        <taxon>Bacteria</taxon>
        <taxon>Pseudomonadati</taxon>
        <taxon>Pseudomonadota</taxon>
        <taxon>Gammaproteobacteria</taxon>
        <taxon>Chromatiales</taxon>
        <taxon>Ectothiorhodospiraceae</taxon>
        <taxon>Thioalkalivibrio</taxon>
    </lineage>
</organism>
<comment type="pathway">
    <text evidence="1 10">Nucleoside biosynthesis; alpha-ribazole biosynthesis; alpha-ribazole from 5,6-dimethylbenzimidazole: step 1/2.</text>
</comment>
<evidence type="ECO:0000256" key="5">
    <source>
        <dbReference type="ARBA" id="ARBA00022573"/>
    </source>
</evidence>
<dbReference type="Proteomes" id="UP000189177">
    <property type="component" value="Unassembled WGS sequence"/>
</dbReference>
<dbReference type="EMBL" id="MUZR01000056">
    <property type="protein sequence ID" value="OOC09237.1"/>
    <property type="molecule type" value="Genomic_DNA"/>
</dbReference>
<dbReference type="Gene3D" id="1.10.1610.10">
    <property type="match status" value="1"/>
</dbReference>
<evidence type="ECO:0000256" key="8">
    <source>
        <dbReference type="ARBA" id="ARBA00030686"/>
    </source>
</evidence>
<dbReference type="STRING" id="252474.B1A74_12095"/>
<dbReference type="GO" id="GO:0008939">
    <property type="term" value="F:nicotinate-nucleotide-dimethylbenzimidazole phosphoribosyltransferase activity"/>
    <property type="evidence" value="ECO:0007669"/>
    <property type="project" value="UniProtKB-UniRule"/>
</dbReference>